<gene>
    <name evidence="2" type="ORF">ABIC55_003714</name>
</gene>
<feature type="transmembrane region" description="Helical" evidence="1">
    <location>
        <begin position="6"/>
        <end position="25"/>
    </location>
</feature>
<evidence type="ECO:0000256" key="1">
    <source>
        <dbReference type="SAM" id="Phobius"/>
    </source>
</evidence>
<name>A0ABV2KBZ6_SPOPS</name>
<evidence type="ECO:0008006" key="4">
    <source>
        <dbReference type="Google" id="ProtNLM"/>
    </source>
</evidence>
<evidence type="ECO:0000313" key="3">
    <source>
        <dbReference type="Proteomes" id="UP001549104"/>
    </source>
</evidence>
<protein>
    <recommendedName>
        <fullName evidence="4">SMODS and SLOG-associating 2TM effector domain-containing protein</fullName>
    </recommendedName>
</protein>
<keyword evidence="1" id="KW-0472">Membrane</keyword>
<organism evidence="2 3">
    <name type="scientific">Sporosarcina psychrophila</name>
    <name type="common">Bacillus psychrophilus</name>
    <dbReference type="NCBI Taxonomy" id="1476"/>
    <lineage>
        <taxon>Bacteria</taxon>
        <taxon>Bacillati</taxon>
        <taxon>Bacillota</taxon>
        <taxon>Bacilli</taxon>
        <taxon>Bacillales</taxon>
        <taxon>Caryophanaceae</taxon>
        <taxon>Sporosarcina</taxon>
    </lineage>
</organism>
<keyword evidence="1" id="KW-0812">Transmembrane</keyword>
<proteinExistence type="predicted"/>
<reference evidence="2 3" key="1">
    <citation type="submission" date="2024-06" db="EMBL/GenBank/DDBJ databases">
        <title>Sorghum-associated microbial communities from plants grown in Nebraska, USA.</title>
        <authorList>
            <person name="Schachtman D."/>
        </authorList>
    </citation>
    <scope>NUCLEOTIDE SEQUENCE [LARGE SCALE GENOMIC DNA]</scope>
    <source>
        <strain evidence="2 3">1288</strain>
    </source>
</reference>
<evidence type="ECO:0000313" key="2">
    <source>
        <dbReference type="EMBL" id="MET3658596.1"/>
    </source>
</evidence>
<keyword evidence="1" id="KW-1133">Transmembrane helix</keyword>
<comment type="caution">
    <text evidence="2">The sequence shown here is derived from an EMBL/GenBank/DDBJ whole genome shotgun (WGS) entry which is preliminary data.</text>
</comment>
<dbReference type="RefSeq" id="WP_354314286.1">
    <property type="nucleotide sequence ID" value="NZ_JBEPME010000006.1"/>
</dbReference>
<dbReference type="Proteomes" id="UP001549104">
    <property type="component" value="Unassembled WGS sequence"/>
</dbReference>
<keyword evidence="3" id="KW-1185">Reference proteome</keyword>
<accession>A0ABV2KBZ6</accession>
<sequence length="188" mass="22364">MGFWMSTLSSAIGSFVSVLGALIIAKWQINKTYRMNNIPFYLKYNEAQMHINNFIWKVDYILKNTEGVERKDARKNLAEYDFLELKESIELTIKTLNDEFEEVDFGNFSEELIKINKYAPLRHYKDLNFLIFSMAVIYNALRLDCKYLVNDMPQTINLGMVRNYPARFTAKRFNKRYKKLKKELRIPE</sequence>
<dbReference type="EMBL" id="JBEPME010000006">
    <property type="protein sequence ID" value="MET3658596.1"/>
    <property type="molecule type" value="Genomic_DNA"/>
</dbReference>